<dbReference type="EMBL" id="JAHGAV010000660">
    <property type="protein sequence ID" value="KAG6924119.1"/>
    <property type="molecule type" value="Genomic_DNA"/>
</dbReference>
<organism evidence="1 2">
    <name type="scientific">Chelydra serpentina</name>
    <name type="common">Snapping turtle</name>
    <name type="synonym">Testudo serpentina</name>
    <dbReference type="NCBI Taxonomy" id="8475"/>
    <lineage>
        <taxon>Eukaryota</taxon>
        <taxon>Metazoa</taxon>
        <taxon>Chordata</taxon>
        <taxon>Craniata</taxon>
        <taxon>Vertebrata</taxon>
        <taxon>Euteleostomi</taxon>
        <taxon>Archelosauria</taxon>
        <taxon>Testudinata</taxon>
        <taxon>Testudines</taxon>
        <taxon>Cryptodira</taxon>
        <taxon>Durocryptodira</taxon>
        <taxon>Americhelydia</taxon>
        <taxon>Chelydroidea</taxon>
        <taxon>Chelydridae</taxon>
        <taxon>Chelydra</taxon>
    </lineage>
</organism>
<evidence type="ECO:0008006" key="3">
    <source>
        <dbReference type="Google" id="ProtNLM"/>
    </source>
</evidence>
<feature type="non-terminal residue" evidence="1">
    <location>
        <position position="380"/>
    </location>
</feature>
<evidence type="ECO:0000313" key="1">
    <source>
        <dbReference type="EMBL" id="KAG6924119.1"/>
    </source>
</evidence>
<proteinExistence type="predicted"/>
<dbReference type="Proteomes" id="UP000765507">
    <property type="component" value="Unassembled WGS sequence"/>
</dbReference>
<gene>
    <name evidence="1" type="ORF">G0U57_018279</name>
</gene>
<accession>A0A8T1S525</accession>
<evidence type="ECO:0000313" key="2">
    <source>
        <dbReference type="Proteomes" id="UP000765507"/>
    </source>
</evidence>
<dbReference type="OrthoDB" id="9797508at2759"/>
<keyword evidence="2" id="KW-1185">Reference proteome</keyword>
<comment type="caution">
    <text evidence="1">The sequence shown here is derived from an EMBL/GenBank/DDBJ whole genome shotgun (WGS) entry which is preliminary data.</text>
</comment>
<protein>
    <recommendedName>
        <fullName evidence="3">Reverse transcriptase</fullName>
    </recommendedName>
</protein>
<reference evidence="1 2" key="1">
    <citation type="journal article" date="2020" name="G3 (Bethesda)">
        <title>Draft Genome of the Common Snapping Turtle, Chelydra serpentina, a Model for Phenotypic Plasticity in Reptiles.</title>
        <authorList>
            <person name="Das D."/>
            <person name="Singh S.K."/>
            <person name="Bierstedt J."/>
            <person name="Erickson A."/>
            <person name="Galli G.L.J."/>
            <person name="Crossley D.A. 2nd"/>
            <person name="Rhen T."/>
        </authorList>
    </citation>
    <scope>NUCLEOTIDE SEQUENCE [LARGE SCALE GENOMIC DNA]</scope>
    <source>
        <strain evidence="1">KW</strain>
    </source>
</reference>
<name>A0A8T1S525_CHESE</name>
<dbReference type="AlphaFoldDB" id="A0A8T1S525"/>
<feature type="non-terminal residue" evidence="1">
    <location>
        <position position="1"/>
    </location>
</feature>
<dbReference type="PANTHER" id="PTHR19446">
    <property type="entry name" value="REVERSE TRANSCRIPTASES"/>
    <property type="match status" value="1"/>
</dbReference>
<sequence>DNVTFTYVQVEEDGSRHSRLDRIYFSRFHLARAHASGVRPAPFSDHHLVTVTASLSSERSGPAYWNVDNSLLEDVGFIASFREFWLACFPSARQWWDVGKVHAGLFCRYYTWGASRRRDAVIGQLEREVLEPERRLASGPEDSPLCAPYRKKREELRTLEDHRARGAFVRSCTRLLWEMDRGSCFFYGLEKRRGAKNLVTCLLAEDSTPLTDPEEMRGRARSFNAGLFSPDQIDAEACRVLWTELPTVSPGDRERLELPLSLAELSEALHRMPTNKSPGMDGLTMEFYRVFWDVFGPDLVTVWAESLQSGVLPLSCRRAMLALLPKKGDLCDLQNWCPVLLLSTDYKVIEKAISLQLGSVLVDVVHPNQTYTVPGRTIFD</sequence>